<keyword evidence="2" id="KW-1185">Reference proteome</keyword>
<sequence length="174" mass="20043">MSPIQKEQMRLLELKKLQVLNQDELKERMKLELKHKEFMHLTYTEMEAKLRVQRQTSLQAGVQSPFIDDVVNAYKEQYAQESWYEEPGANGNDVQFKFASEEELANFFMKQSEKGASFVMYDVATKKVMAYSNGDGHLYHANGGVVKAGEKIKPSDIDEQSFEIPNQQNARNTP</sequence>
<evidence type="ECO:0008006" key="3">
    <source>
        <dbReference type="Google" id="ProtNLM"/>
    </source>
</evidence>
<dbReference type="eggNOG" id="ENOG5031UEM">
    <property type="taxonomic scope" value="Bacteria"/>
</dbReference>
<name>G9END1_9GAMM</name>
<reference evidence="1 2" key="1">
    <citation type="journal article" date="2011" name="BMC Genomics">
        <title>Insight into cross-talk between intra-amoebal pathogens.</title>
        <authorList>
            <person name="Gimenez G."/>
            <person name="Bertelli C."/>
            <person name="Moliner C."/>
            <person name="Robert C."/>
            <person name="Raoult D."/>
            <person name="Fournier P.E."/>
            <person name="Greub G."/>
        </authorList>
    </citation>
    <scope>NUCLEOTIDE SEQUENCE [LARGE SCALE GENOMIC DNA]</scope>
    <source>
        <strain evidence="1 2">LLAP12</strain>
    </source>
</reference>
<dbReference type="EMBL" id="JH413817">
    <property type="protein sequence ID" value="EHL31292.1"/>
    <property type="molecule type" value="Genomic_DNA"/>
</dbReference>
<dbReference type="RefSeq" id="WP_006870683.1">
    <property type="nucleotide sequence ID" value="NZ_JH413817.1"/>
</dbReference>
<dbReference type="OrthoDB" id="5653112at2"/>
<dbReference type="HOGENOM" id="CLU_1508802_0_0_6"/>
<protein>
    <recommendedName>
        <fullName evidence="3">Substrate of the Dot/Icm secretion system</fullName>
    </recommendedName>
</protein>
<dbReference type="STRING" id="658187.LDG_6753"/>
<dbReference type="InParanoid" id="G9END1"/>
<accession>G9END1</accession>
<proteinExistence type="predicted"/>
<evidence type="ECO:0000313" key="1">
    <source>
        <dbReference type="EMBL" id="EHL31292.1"/>
    </source>
</evidence>
<dbReference type="Proteomes" id="UP000002770">
    <property type="component" value="Unassembled WGS sequence"/>
</dbReference>
<organism evidence="1 2">
    <name type="scientific">Legionella drancourtii LLAP12</name>
    <dbReference type="NCBI Taxonomy" id="658187"/>
    <lineage>
        <taxon>Bacteria</taxon>
        <taxon>Pseudomonadati</taxon>
        <taxon>Pseudomonadota</taxon>
        <taxon>Gammaproteobacteria</taxon>
        <taxon>Legionellales</taxon>
        <taxon>Legionellaceae</taxon>
        <taxon>Legionella</taxon>
    </lineage>
</organism>
<dbReference type="AlphaFoldDB" id="G9END1"/>
<gene>
    <name evidence="1" type="ORF">LDG_6753</name>
</gene>
<evidence type="ECO:0000313" key="2">
    <source>
        <dbReference type="Proteomes" id="UP000002770"/>
    </source>
</evidence>